<dbReference type="AlphaFoldDB" id="A0A6A2YAB0"/>
<evidence type="ECO:0000313" key="4">
    <source>
        <dbReference type="Proteomes" id="UP000436088"/>
    </source>
</evidence>
<sequence length="300" mass="33938">MASGNEDFSRQGPKHLSSVDWHNANHRRSVTACLVNGAYVLESDRQEKRRGAQCLAPPWWEVFNFKLSDQLYDRDDNSIFGAIFEYTYHRSIDRTPRFVFAFRGTLWKEGSLKRDLDLDFTVIRNGIHGSSRFKTAMKAVQDRVSEVGSSNVWLTGHSLGAAIAMLAGKNMAKRGSFLEAYLFNPPFVSPPIERLVKDEKVRDRLRFAGTVIKAGLAFHRRKLQDMGAGKLAKLTSQHSLGTTVMSAVGVKGVETSEPLHLLPSVNLTENLNPTRHFSKDHGLNQWWKPNLDLSCRVYKY</sequence>
<dbReference type="InterPro" id="IPR002921">
    <property type="entry name" value="Fungal_lipase-type"/>
</dbReference>
<reference evidence="3" key="1">
    <citation type="submission" date="2019-09" db="EMBL/GenBank/DDBJ databases">
        <title>Draft genome information of white flower Hibiscus syriacus.</title>
        <authorList>
            <person name="Kim Y.-M."/>
        </authorList>
    </citation>
    <scope>NUCLEOTIDE SEQUENCE [LARGE SCALE GENOMIC DNA]</scope>
    <source>
        <strain evidence="3">YM2019G1</strain>
    </source>
</reference>
<accession>A0A6A2YAB0</accession>
<dbReference type="PANTHER" id="PTHR31479">
    <property type="entry name" value="ALPHA/BETA-HYDROLASES SUPERFAMILY PROTEIN"/>
    <property type="match status" value="1"/>
</dbReference>
<proteinExistence type="predicted"/>
<feature type="domain" description="Fungal lipase-type" evidence="2">
    <location>
        <begin position="136"/>
        <end position="178"/>
    </location>
</feature>
<evidence type="ECO:0000313" key="3">
    <source>
        <dbReference type="EMBL" id="KAE8667504.1"/>
    </source>
</evidence>
<gene>
    <name evidence="3" type="ORF">F3Y22_tig00112402pilonHSYRG00079</name>
</gene>
<dbReference type="Proteomes" id="UP000436088">
    <property type="component" value="Unassembled WGS sequence"/>
</dbReference>
<organism evidence="3 4">
    <name type="scientific">Hibiscus syriacus</name>
    <name type="common">Rose of Sharon</name>
    <dbReference type="NCBI Taxonomy" id="106335"/>
    <lineage>
        <taxon>Eukaryota</taxon>
        <taxon>Viridiplantae</taxon>
        <taxon>Streptophyta</taxon>
        <taxon>Embryophyta</taxon>
        <taxon>Tracheophyta</taxon>
        <taxon>Spermatophyta</taxon>
        <taxon>Magnoliopsida</taxon>
        <taxon>eudicotyledons</taxon>
        <taxon>Gunneridae</taxon>
        <taxon>Pentapetalae</taxon>
        <taxon>rosids</taxon>
        <taxon>malvids</taxon>
        <taxon>Malvales</taxon>
        <taxon>Malvaceae</taxon>
        <taxon>Malvoideae</taxon>
        <taxon>Hibiscus</taxon>
    </lineage>
</organism>
<dbReference type="InterPro" id="IPR029058">
    <property type="entry name" value="AB_hydrolase_fold"/>
</dbReference>
<protein>
    <submittedName>
        <fullName evidence="3">NC domain-containing-related-like protein</fullName>
    </submittedName>
</protein>
<dbReference type="PANTHER" id="PTHR31479:SF12">
    <property type="entry name" value="SUPERFAMILY PROTEIN, PUTATIVE-RELATED"/>
    <property type="match status" value="1"/>
</dbReference>
<dbReference type="EMBL" id="VEPZ02001572">
    <property type="protein sequence ID" value="KAE8667504.1"/>
    <property type="molecule type" value="Genomic_DNA"/>
</dbReference>
<name>A0A6A2YAB0_HIBSY</name>
<evidence type="ECO:0000259" key="2">
    <source>
        <dbReference type="Pfam" id="PF01764"/>
    </source>
</evidence>
<dbReference type="SUPFAM" id="SSF53474">
    <property type="entry name" value="alpha/beta-Hydrolases"/>
    <property type="match status" value="1"/>
</dbReference>
<comment type="caution">
    <text evidence="3">The sequence shown here is derived from an EMBL/GenBank/DDBJ whole genome shotgun (WGS) entry which is preliminary data.</text>
</comment>
<dbReference type="GO" id="GO:0016787">
    <property type="term" value="F:hydrolase activity"/>
    <property type="evidence" value="ECO:0007669"/>
    <property type="project" value="UniProtKB-KW"/>
</dbReference>
<dbReference type="GO" id="GO:0006629">
    <property type="term" value="P:lipid metabolic process"/>
    <property type="evidence" value="ECO:0007669"/>
    <property type="project" value="InterPro"/>
</dbReference>
<keyword evidence="4" id="KW-1185">Reference proteome</keyword>
<evidence type="ECO:0000256" key="1">
    <source>
        <dbReference type="ARBA" id="ARBA00022801"/>
    </source>
</evidence>
<dbReference type="Gene3D" id="3.40.50.1820">
    <property type="entry name" value="alpha/beta hydrolase"/>
    <property type="match status" value="1"/>
</dbReference>
<keyword evidence="1" id="KW-0378">Hydrolase</keyword>
<dbReference type="Pfam" id="PF01764">
    <property type="entry name" value="Lipase_3"/>
    <property type="match status" value="1"/>
</dbReference>